<gene>
    <name evidence="1" type="ORF">DPMN_029189</name>
</gene>
<dbReference type="EMBL" id="JAIWYP010000002">
    <property type="protein sequence ID" value="KAH3866135.1"/>
    <property type="molecule type" value="Genomic_DNA"/>
</dbReference>
<evidence type="ECO:0000313" key="1">
    <source>
        <dbReference type="EMBL" id="KAH3866135.1"/>
    </source>
</evidence>
<sequence length="60" mass="6693">MGKHSSVLTVEKKVPLYLFAFGPYKVPVYVFHGFVLHQSSLEDEDPSQHQQGESLGSGRC</sequence>
<keyword evidence="2" id="KW-1185">Reference proteome</keyword>
<name>A0A9D4LW07_DREPO</name>
<reference evidence="1" key="1">
    <citation type="journal article" date="2019" name="bioRxiv">
        <title>The Genome of the Zebra Mussel, Dreissena polymorpha: A Resource for Invasive Species Research.</title>
        <authorList>
            <person name="McCartney M.A."/>
            <person name="Auch B."/>
            <person name="Kono T."/>
            <person name="Mallez S."/>
            <person name="Zhang Y."/>
            <person name="Obille A."/>
            <person name="Becker A."/>
            <person name="Abrahante J.E."/>
            <person name="Garbe J."/>
            <person name="Badalamenti J.P."/>
            <person name="Herman A."/>
            <person name="Mangelson H."/>
            <person name="Liachko I."/>
            <person name="Sullivan S."/>
            <person name="Sone E.D."/>
            <person name="Koren S."/>
            <person name="Silverstein K.A.T."/>
            <person name="Beckman K.B."/>
            <person name="Gohl D.M."/>
        </authorList>
    </citation>
    <scope>NUCLEOTIDE SEQUENCE</scope>
    <source>
        <strain evidence="1">Duluth1</strain>
        <tissue evidence="1">Whole animal</tissue>
    </source>
</reference>
<organism evidence="1 2">
    <name type="scientific">Dreissena polymorpha</name>
    <name type="common">Zebra mussel</name>
    <name type="synonym">Mytilus polymorpha</name>
    <dbReference type="NCBI Taxonomy" id="45954"/>
    <lineage>
        <taxon>Eukaryota</taxon>
        <taxon>Metazoa</taxon>
        <taxon>Spiralia</taxon>
        <taxon>Lophotrochozoa</taxon>
        <taxon>Mollusca</taxon>
        <taxon>Bivalvia</taxon>
        <taxon>Autobranchia</taxon>
        <taxon>Heteroconchia</taxon>
        <taxon>Euheterodonta</taxon>
        <taxon>Imparidentia</taxon>
        <taxon>Neoheterodontei</taxon>
        <taxon>Myida</taxon>
        <taxon>Dreissenoidea</taxon>
        <taxon>Dreissenidae</taxon>
        <taxon>Dreissena</taxon>
    </lineage>
</organism>
<dbReference type="AlphaFoldDB" id="A0A9D4LW07"/>
<accession>A0A9D4LW07</accession>
<comment type="caution">
    <text evidence="1">The sequence shown here is derived from an EMBL/GenBank/DDBJ whole genome shotgun (WGS) entry which is preliminary data.</text>
</comment>
<reference evidence="1" key="2">
    <citation type="submission" date="2020-11" db="EMBL/GenBank/DDBJ databases">
        <authorList>
            <person name="McCartney M.A."/>
            <person name="Auch B."/>
            <person name="Kono T."/>
            <person name="Mallez S."/>
            <person name="Becker A."/>
            <person name="Gohl D.M."/>
            <person name="Silverstein K.A.T."/>
            <person name="Koren S."/>
            <person name="Bechman K.B."/>
            <person name="Herman A."/>
            <person name="Abrahante J.E."/>
            <person name="Garbe J."/>
        </authorList>
    </citation>
    <scope>NUCLEOTIDE SEQUENCE</scope>
    <source>
        <strain evidence="1">Duluth1</strain>
        <tissue evidence="1">Whole animal</tissue>
    </source>
</reference>
<protein>
    <submittedName>
        <fullName evidence="1">Uncharacterized protein</fullName>
    </submittedName>
</protein>
<dbReference type="Proteomes" id="UP000828390">
    <property type="component" value="Unassembled WGS sequence"/>
</dbReference>
<proteinExistence type="predicted"/>
<evidence type="ECO:0000313" key="2">
    <source>
        <dbReference type="Proteomes" id="UP000828390"/>
    </source>
</evidence>